<dbReference type="EMBL" id="AVOT02033216">
    <property type="protein sequence ID" value="MBW0527086.1"/>
    <property type="molecule type" value="Genomic_DNA"/>
</dbReference>
<evidence type="ECO:0000256" key="1">
    <source>
        <dbReference type="ARBA" id="ARBA00004273"/>
    </source>
</evidence>
<evidence type="ECO:0000256" key="5">
    <source>
        <dbReference type="ARBA" id="ARBA00023136"/>
    </source>
</evidence>
<dbReference type="InterPro" id="IPR052064">
    <property type="entry name" value="Mito_IMP1_subunit"/>
</dbReference>
<dbReference type="PANTHER" id="PTHR12383:SF16">
    <property type="entry name" value="MITOCHONDRIAL INNER MEMBRANE PROTEASE SUBUNIT 1"/>
    <property type="match status" value="1"/>
</dbReference>
<accession>A0A9Q3ERM1</accession>
<dbReference type="PROSITE" id="PS00760">
    <property type="entry name" value="SPASE_I_2"/>
    <property type="match status" value="1"/>
</dbReference>
<dbReference type="GO" id="GO:0006465">
    <property type="term" value="P:signal peptide processing"/>
    <property type="evidence" value="ECO:0007669"/>
    <property type="project" value="InterPro"/>
</dbReference>
<dbReference type="InterPro" id="IPR019758">
    <property type="entry name" value="Pept_S26A_signal_pept_1_CS"/>
</dbReference>
<dbReference type="CDD" id="cd06530">
    <property type="entry name" value="S26_SPase_I"/>
    <property type="match status" value="1"/>
</dbReference>
<comment type="caution">
    <text evidence="8">The sequence shown here is derived from an EMBL/GenBank/DDBJ whole genome shotgun (WGS) entry which is preliminary data.</text>
</comment>
<keyword evidence="9" id="KW-1185">Reference proteome</keyword>
<feature type="domain" description="Peptidase S26" evidence="7">
    <location>
        <begin position="2"/>
        <end position="60"/>
    </location>
</feature>
<dbReference type="GO" id="GO:0004252">
    <property type="term" value="F:serine-type endopeptidase activity"/>
    <property type="evidence" value="ECO:0007669"/>
    <property type="project" value="InterPro"/>
</dbReference>
<dbReference type="Proteomes" id="UP000765509">
    <property type="component" value="Unassembled WGS sequence"/>
</dbReference>
<evidence type="ECO:0000313" key="8">
    <source>
        <dbReference type="EMBL" id="MBW0527086.1"/>
    </source>
</evidence>
<dbReference type="GO" id="GO:0042720">
    <property type="term" value="C:mitochondrial inner membrane peptidase complex"/>
    <property type="evidence" value="ECO:0007669"/>
    <property type="project" value="TreeGrafter"/>
</dbReference>
<organism evidence="8 9">
    <name type="scientific">Austropuccinia psidii MF-1</name>
    <dbReference type="NCBI Taxonomy" id="1389203"/>
    <lineage>
        <taxon>Eukaryota</taxon>
        <taxon>Fungi</taxon>
        <taxon>Dikarya</taxon>
        <taxon>Basidiomycota</taxon>
        <taxon>Pucciniomycotina</taxon>
        <taxon>Pucciniomycetes</taxon>
        <taxon>Pucciniales</taxon>
        <taxon>Sphaerophragmiaceae</taxon>
        <taxon>Austropuccinia</taxon>
    </lineage>
</organism>
<keyword evidence="2" id="KW-0999">Mitochondrion inner membrane</keyword>
<dbReference type="PRINTS" id="PR00727">
    <property type="entry name" value="LEADERPTASE"/>
</dbReference>
<dbReference type="OrthoDB" id="308440at2759"/>
<reference evidence="8" key="1">
    <citation type="submission" date="2021-03" db="EMBL/GenBank/DDBJ databases">
        <title>Draft genome sequence of rust myrtle Austropuccinia psidii MF-1, a brazilian biotype.</title>
        <authorList>
            <person name="Quecine M.C."/>
            <person name="Pachon D.M.R."/>
            <person name="Bonatelli M.L."/>
            <person name="Correr F.H."/>
            <person name="Franceschini L.M."/>
            <person name="Leite T.F."/>
            <person name="Margarido G.R.A."/>
            <person name="Almeida C.A."/>
            <person name="Ferrarezi J.A."/>
            <person name="Labate C.A."/>
        </authorList>
    </citation>
    <scope>NUCLEOTIDE SEQUENCE</scope>
    <source>
        <strain evidence="8">MF-1</strain>
    </source>
</reference>
<dbReference type="PROSITE" id="PS00761">
    <property type="entry name" value="SPASE_I_3"/>
    <property type="match status" value="1"/>
</dbReference>
<evidence type="ECO:0000256" key="4">
    <source>
        <dbReference type="ARBA" id="ARBA00023128"/>
    </source>
</evidence>
<keyword evidence="3" id="KW-0378">Hydrolase</keyword>
<dbReference type="Gene3D" id="2.10.109.10">
    <property type="entry name" value="Umud Fragment, subunit A"/>
    <property type="match status" value="1"/>
</dbReference>
<keyword evidence="4" id="KW-0496">Mitochondrion</keyword>
<dbReference type="Pfam" id="PF10502">
    <property type="entry name" value="Peptidase_S26"/>
    <property type="match status" value="2"/>
</dbReference>
<sequence length="132" mass="14687">MLPTLNATGDLLLHKSLALNNNNLKSKIKRGEVINFISPLNPSILACKRVIGIPGDKILIDPINSLNQFIYVPNGHIWVQGDNYAVSIDSRTYGPLPLGLVRGKIIARVWPKFSWLSKPFEFTHSDDSLPVE</sequence>
<dbReference type="SUPFAM" id="SSF51306">
    <property type="entry name" value="LexA/Signal peptidase"/>
    <property type="match status" value="1"/>
</dbReference>
<evidence type="ECO:0000259" key="7">
    <source>
        <dbReference type="Pfam" id="PF10502"/>
    </source>
</evidence>
<dbReference type="InterPro" id="IPR019757">
    <property type="entry name" value="Pept_S26A_signal_pept_1_Lys-AS"/>
</dbReference>
<dbReference type="InterPro" id="IPR019533">
    <property type="entry name" value="Peptidase_S26"/>
</dbReference>
<dbReference type="GO" id="GO:0006627">
    <property type="term" value="P:protein processing involved in protein targeting to mitochondrion"/>
    <property type="evidence" value="ECO:0007669"/>
    <property type="project" value="TreeGrafter"/>
</dbReference>
<evidence type="ECO:0000256" key="2">
    <source>
        <dbReference type="ARBA" id="ARBA00022792"/>
    </source>
</evidence>
<dbReference type="InterPro" id="IPR000223">
    <property type="entry name" value="Pept_S26A_signal_pept_1"/>
</dbReference>
<dbReference type="PANTHER" id="PTHR12383">
    <property type="entry name" value="PROTEASE FAMILY S26 MITOCHONDRIAL INNER MEMBRANE PROTEASE-RELATED"/>
    <property type="match status" value="1"/>
</dbReference>
<evidence type="ECO:0000256" key="3">
    <source>
        <dbReference type="ARBA" id="ARBA00022801"/>
    </source>
</evidence>
<evidence type="ECO:0000256" key="6">
    <source>
        <dbReference type="ARBA" id="ARBA00038445"/>
    </source>
</evidence>
<comment type="similarity">
    <text evidence="6">Belongs to the peptidase S26 family. IMP1 subfamily.</text>
</comment>
<dbReference type="AlphaFoldDB" id="A0A9Q3ERM1"/>
<keyword evidence="5" id="KW-0472">Membrane</keyword>
<protein>
    <recommendedName>
        <fullName evidence="7">Peptidase S26 domain-containing protein</fullName>
    </recommendedName>
</protein>
<proteinExistence type="inferred from homology"/>
<dbReference type="InterPro" id="IPR036286">
    <property type="entry name" value="LexA/Signal_pep-like_sf"/>
</dbReference>
<evidence type="ECO:0000313" key="9">
    <source>
        <dbReference type="Proteomes" id="UP000765509"/>
    </source>
</evidence>
<name>A0A9Q3ERM1_9BASI</name>
<feature type="domain" description="Peptidase S26" evidence="7">
    <location>
        <begin position="71"/>
        <end position="110"/>
    </location>
</feature>
<gene>
    <name evidence="8" type="ORF">O181_066801</name>
</gene>
<comment type="subcellular location">
    <subcellularLocation>
        <location evidence="1">Mitochondrion inner membrane</location>
    </subcellularLocation>
</comment>